<dbReference type="GO" id="GO:0006935">
    <property type="term" value="P:chemotaxis"/>
    <property type="evidence" value="ECO:0007669"/>
    <property type="project" value="InterPro"/>
</dbReference>
<evidence type="ECO:0000256" key="3">
    <source>
        <dbReference type="PROSITE-ProRule" id="PRU00284"/>
    </source>
</evidence>
<keyword evidence="4" id="KW-0812">Transmembrane</keyword>
<sequence length="494" mass="55409">MEGYIMKENILLEHRKKVNKVLLIILWIYLLVNIGYIAVSGKIFVKIAVAPLFVLLIISSILHLLKKGQQIISYILICGVLIFLTVQIINMPAESRIYICFFYVLVLLLATMFFERKLFILSSIITGITLLILLKVNYGFYETIMVASYFTIADISLFFITKWSSKLIFESMKSEEQTKNVLWQLQSTLNLIEQNTAQLNRDIEKSYGNLQSVDDMSSGILVTVDEVAKGNLDQANNISCMNEMIAKAMNLFHETSHITKEISDISLNTLKVVSLGPENISKMTDQMKQINVAIGESLTTVMELEADMNEVNGFLEGITNIASQTNLLALNASIEAARAGEQGKGFAVVADEVKILAEQSSKTASSIYEIIRKIQKKTKSALIEVQNGDSAIQKGNLIVKEVSESFQNIQASFHQIDHKIMEEMKMFDTTMEIFKNISAESESIAAVSEEHSAFSEEMTATIMQQDEKIKEVFQLMESIHQASKELSTAVVNKK</sequence>
<comment type="similarity">
    <text evidence="2">Belongs to the methyl-accepting chemotaxis (MCP) protein family.</text>
</comment>
<feature type="transmembrane region" description="Helical" evidence="4">
    <location>
        <begin position="21"/>
        <end position="39"/>
    </location>
</feature>
<gene>
    <name evidence="6" type="ORF">F7O84_14245</name>
</gene>
<dbReference type="GO" id="GO:0007165">
    <property type="term" value="P:signal transduction"/>
    <property type="evidence" value="ECO:0007669"/>
    <property type="project" value="UniProtKB-KW"/>
</dbReference>
<evidence type="ECO:0000313" key="6">
    <source>
        <dbReference type="EMBL" id="KAB1438682.1"/>
    </source>
</evidence>
<feature type="transmembrane region" description="Helical" evidence="4">
    <location>
        <begin position="71"/>
        <end position="89"/>
    </location>
</feature>
<evidence type="ECO:0000256" key="2">
    <source>
        <dbReference type="ARBA" id="ARBA00029447"/>
    </source>
</evidence>
<keyword evidence="7" id="KW-1185">Reference proteome</keyword>
<dbReference type="PANTHER" id="PTHR32089">
    <property type="entry name" value="METHYL-ACCEPTING CHEMOTAXIS PROTEIN MCPB"/>
    <property type="match status" value="1"/>
</dbReference>
<keyword evidence="1 3" id="KW-0807">Transducer</keyword>
<protein>
    <recommendedName>
        <fullName evidence="5">Methyl-accepting transducer domain-containing protein</fullName>
    </recommendedName>
</protein>
<name>A0A7V7QL87_9FIRM</name>
<feature type="transmembrane region" description="Helical" evidence="4">
    <location>
        <begin position="119"/>
        <end position="138"/>
    </location>
</feature>
<comment type="caution">
    <text evidence="6">The sequence shown here is derived from an EMBL/GenBank/DDBJ whole genome shotgun (WGS) entry which is preliminary data.</text>
</comment>
<dbReference type="PRINTS" id="PR00260">
    <property type="entry name" value="CHEMTRNSDUCR"/>
</dbReference>
<dbReference type="InterPro" id="IPR004090">
    <property type="entry name" value="Chemotax_Me-accpt_rcpt"/>
</dbReference>
<dbReference type="GO" id="GO:0016020">
    <property type="term" value="C:membrane"/>
    <property type="evidence" value="ECO:0007669"/>
    <property type="project" value="InterPro"/>
</dbReference>
<dbReference type="Proteomes" id="UP000461768">
    <property type="component" value="Unassembled WGS sequence"/>
</dbReference>
<feature type="domain" description="Methyl-accepting transducer" evidence="5">
    <location>
        <begin position="209"/>
        <end position="459"/>
    </location>
</feature>
<evidence type="ECO:0000259" key="5">
    <source>
        <dbReference type="PROSITE" id="PS50111"/>
    </source>
</evidence>
<reference evidence="6 7" key="1">
    <citation type="submission" date="2019-09" db="EMBL/GenBank/DDBJ databases">
        <authorList>
            <person name="Valk L.C."/>
        </authorList>
    </citation>
    <scope>NUCLEOTIDE SEQUENCE [LARGE SCALE GENOMIC DNA]</scope>
    <source>
        <strain evidence="6">GalUA</strain>
    </source>
</reference>
<evidence type="ECO:0000256" key="4">
    <source>
        <dbReference type="SAM" id="Phobius"/>
    </source>
</evidence>
<feature type="transmembrane region" description="Helical" evidence="4">
    <location>
        <begin position="45"/>
        <end position="64"/>
    </location>
</feature>
<dbReference type="EMBL" id="WAGX01000005">
    <property type="protein sequence ID" value="KAB1438682.1"/>
    <property type="molecule type" value="Genomic_DNA"/>
</dbReference>
<evidence type="ECO:0000313" key="7">
    <source>
        <dbReference type="Proteomes" id="UP000461768"/>
    </source>
</evidence>
<dbReference type="PANTHER" id="PTHR32089:SF112">
    <property type="entry name" value="LYSOZYME-LIKE PROTEIN-RELATED"/>
    <property type="match status" value="1"/>
</dbReference>
<keyword evidence="4" id="KW-0472">Membrane</keyword>
<dbReference type="Pfam" id="PF00015">
    <property type="entry name" value="MCPsignal"/>
    <property type="match status" value="1"/>
</dbReference>
<organism evidence="6 7">
    <name type="scientific">Candidatus Galacturonatibacter soehngenii</name>
    <dbReference type="NCBI Taxonomy" id="2307010"/>
    <lineage>
        <taxon>Bacteria</taxon>
        <taxon>Bacillati</taxon>
        <taxon>Bacillota</taxon>
        <taxon>Clostridia</taxon>
        <taxon>Lachnospirales</taxon>
        <taxon>Lachnospiraceae</taxon>
        <taxon>Candidatus Galacturonatibacter</taxon>
    </lineage>
</organism>
<dbReference type="PROSITE" id="PS50111">
    <property type="entry name" value="CHEMOTAXIS_TRANSDUC_2"/>
    <property type="match status" value="1"/>
</dbReference>
<proteinExistence type="inferred from homology"/>
<dbReference type="Gene3D" id="1.10.287.950">
    <property type="entry name" value="Methyl-accepting chemotaxis protein"/>
    <property type="match status" value="1"/>
</dbReference>
<keyword evidence="4" id="KW-1133">Transmembrane helix</keyword>
<dbReference type="InterPro" id="IPR004089">
    <property type="entry name" value="MCPsignal_dom"/>
</dbReference>
<dbReference type="GO" id="GO:0004888">
    <property type="term" value="F:transmembrane signaling receptor activity"/>
    <property type="evidence" value="ECO:0007669"/>
    <property type="project" value="InterPro"/>
</dbReference>
<dbReference type="SMART" id="SM00283">
    <property type="entry name" value="MA"/>
    <property type="match status" value="1"/>
</dbReference>
<dbReference type="OrthoDB" id="2542987at2"/>
<dbReference type="SUPFAM" id="SSF58104">
    <property type="entry name" value="Methyl-accepting chemotaxis protein (MCP) signaling domain"/>
    <property type="match status" value="1"/>
</dbReference>
<feature type="transmembrane region" description="Helical" evidence="4">
    <location>
        <begin position="95"/>
        <end position="114"/>
    </location>
</feature>
<reference evidence="6 7" key="2">
    <citation type="submission" date="2020-02" db="EMBL/GenBank/DDBJ databases">
        <title>Candidatus Galacturonibacter soehngenii shows hetero-acetogenic catabolism of galacturonic acid but lacks a canonical carbon monoxide dehydrogenase/acetyl-CoA synthase complex.</title>
        <authorList>
            <person name="Diender M."/>
            <person name="Stouten G.R."/>
            <person name="Petersen J.F."/>
            <person name="Nielsen P.H."/>
            <person name="Dueholm M.S."/>
            <person name="Pronk J.T."/>
            <person name="Van Loosdrecht M.C.M."/>
        </authorList>
    </citation>
    <scope>NUCLEOTIDE SEQUENCE [LARGE SCALE GENOMIC DNA]</scope>
    <source>
        <strain evidence="6">GalUA</strain>
    </source>
</reference>
<evidence type="ECO:0000256" key="1">
    <source>
        <dbReference type="ARBA" id="ARBA00023224"/>
    </source>
</evidence>
<dbReference type="AlphaFoldDB" id="A0A7V7QL87"/>
<accession>A0A7V7QL87</accession>